<evidence type="ECO:0000259" key="5">
    <source>
        <dbReference type="PROSITE" id="PS50102"/>
    </source>
</evidence>
<organism evidence="6 7">
    <name type="scientific">Arthroderma otae (strain ATCC MYA-4605 / CBS 113480)</name>
    <name type="common">Microsporum canis</name>
    <dbReference type="NCBI Taxonomy" id="554155"/>
    <lineage>
        <taxon>Eukaryota</taxon>
        <taxon>Fungi</taxon>
        <taxon>Dikarya</taxon>
        <taxon>Ascomycota</taxon>
        <taxon>Pezizomycotina</taxon>
        <taxon>Eurotiomycetes</taxon>
        <taxon>Eurotiomycetidae</taxon>
        <taxon>Onygenales</taxon>
        <taxon>Arthrodermataceae</taxon>
        <taxon>Microsporum</taxon>
    </lineage>
</organism>
<dbReference type="GO" id="GO:0003723">
    <property type="term" value="F:RNA binding"/>
    <property type="evidence" value="ECO:0007669"/>
    <property type="project" value="UniProtKB-UniRule"/>
</dbReference>
<evidence type="ECO:0000256" key="4">
    <source>
        <dbReference type="SAM" id="MobiDB-lite"/>
    </source>
</evidence>
<keyword evidence="2 3" id="KW-0694">RNA-binding</keyword>
<evidence type="ECO:0000313" key="7">
    <source>
        <dbReference type="Proteomes" id="UP000002035"/>
    </source>
</evidence>
<feature type="region of interest" description="Disordered" evidence="4">
    <location>
        <begin position="511"/>
        <end position="596"/>
    </location>
</feature>
<feature type="domain" description="RRM" evidence="5">
    <location>
        <begin position="276"/>
        <end position="340"/>
    </location>
</feature>
<dbReference type="SUPFAM" id="SSF54928">
    <property type="entry name" value="RNA-binding domain, RBD"/>
    <property type="match status" value="2"/>
</dbReference>
<evidence type="ECO:0000256" key="2">
    <source>
        <dbReference type="ARBA" id="ARBA00022884"/>
    </source>
</evidence>
<dbReference type="AlphaFoldDB" id="C5FXL1"/>
<feature type="compositionally biased region" description="Polar residues" evidence="4">
    <location>
        <begin position="517"/>
        <end position="526"/>
    </location>
</feature>
<gene>
    <name evidence="6" type="ORF">MCYG_07870</name>
</gene>
<evidence type="ECO:0000256" key="1">
    <source>
        <dbReference type="ARBA" id="ARBA00022737"/>
    </source>
</evidence>
<dbReference type="PANTHER" id="PTHR24012">
    <property type="entry name" value="RNA BINDING PROTEIN"/>
    <property type="match status" value="1"/>
</dbReference>
<sequence>MQVKTPAEATGPQCQGNGFIQENQHHHPYVGQQAYGQPAGANNNPGHMNGNVLVHPFNKMSLNPPNGAKPFPVKGGMPMHPGPNVDMSGIQHYPHGQYMMFPNGPMFGGVPPVPQFGQFPLRATDQGSSLHCIPPNFYPGFPANPPFPPDCISGYPWPYYPNGDFPNHGNIPLDPRASVDEMNTGSPIMDLSGPQEYYPGVAPVDRSSAPGYMYNTPAPQQFLPFQMMKGASGYVLQDLDALVKEDPPIPRAVPAMWTNPSDLTLAKCLENREGITNVYIRGFLPETTDEMLHNYASRFGKIDRCKAIIDLETGSCKGFGFVQFFSFDACENCIRGFFHLGYQASFAQDLRRHFEPFQVVSEKISRDEKTGVSKEVGFARFETREIAEKVVQQFHNIVGKDGVKLLLRFADTKAQKQLKHQSNERRAYRAGEYNYSVELVNSATPSPSLHRLQQAASHFSPVSQNSYPSPLGGLGQVWTPATSISPPFMQTNATRSGPMMNKSMNGFRAGSWASRRAPSNSDTTPSARGRFAPPNRSPLADDLSNSSSTTVLPMPRMTGSKSENSSPMKPRGMKSSTMSPIPSRKEIIVSTPRSSC</sequence>
<feature type="compositionally biased region" description="Polar residues" evidence="4">
    <location>
        <begin position="12"/>
        <end position="21"/>
    </location>
</feature>
<dbReference type="HOGENOM" id="CLU_031131_0_0_1"/>
<dbReference type="Gene3D" id="3.30.70.330">
    <property type="match status" value="2"/>
</dbReference>
<name>C5FXL1_ARTOC</name>
<dbReference type="RefSeq" id="XP_002844087.1">
    <property type="nucleotide sequence ID" value="XM_002844041.1"/>
</dbReference>
<dbReference type="GeneID" id="9230435"/>
<dbReference type="Proteomes" id="UP000002035">
    <property type="component" value="Unassembled WGS sequence"/>
</dbReference>
<dbReference type="eggNOG" id="KOG4733">
    <property type="taxonomic scope" value="Eukaryota"/>
</dbReference>
<keyword evidence="1" id="KW-0677">Repeat</keyword>
<dbReference type="InterPro" id="IPR035979">
    <property type="entry name" value="RBD_domain_sf"/>
</dbReference>
<dbReference type="InterPro" id="IPR000504">
    <property type="entry name" value="RRM_dom"/>
</dbReference>
<dbReference type="OMA" id="SAPGYMY"/>
<evidence type="ECO:0000313" key="6">
    <source>
        <dbReference type="EMBL" id="EEQ35051.1"/>
    </source>
</evidence>
<reference evidence="7" key="1">
    <citation type="journal article" date="2012" name="MBio">
        <title>Comparative genome analysis of Trichophyton rubrum and related dermatophytes reveals candidate genes involved in infection.</title>
        <authorList>
            <person name="Martinez D.A."/>
            <person name="Oliver B.G."/>
            <person name="Graeser Y."/>
            <person name="Goldberg J.M."/>
            <person name="Li W."/>
            <person name="Martinez-Rossi N.M."/>
            <person name="Monod M."/>
            <person name="Shelest E."/>
            <person name="Barton R.C."/>
            <person name="Birch E."/>
            <person name="Brakhage A.A."/>
            <person name="Chen Z."/>
            <person name="Gurr S.J."/>
            <person name="Heiman D."/>
            <person name="Heitman J."/>
            <person name="Kosti I."/>
            <person name="Rossi A."/>
            <person name="Saif S."/>
            <person name="Samalova M."/>
            <person name="Saunders C.W."/>
            <person name="Shea T."/>
            <person name="Summerbell R.C."/>
            <person name="Xu J."/>
            <person name="Young S."/>
            <person name="Zeng Q."/>
            <person name="Birren B.W."/>
            <person name="Cuomo C.A."/>
            <person name="White T.C."/>
        </authorList>
    </citation>
    <scope>NUCLEOTIDE SEQUENCE [LARGE SCALE GENOMIC DNA]</scope>
    <source>
        <strain evidence="7">ATCC MYA-4605 / CBS 113480</strain>
    </source>
</reference>
<dbReference type="PROSITE" id="PS50102">
    <property type="entry name" value="RRM"/>
    <property type="match status" value="1"/>
</dbReference>
<dbReference type="InterPro" id="IPR012677">
    <property type="entry name" value="Nucleotide-bd_a/b_plait_sf"/>
</dbReference>
<evidence type="ECO:0000256" key="3">
    <source>
        <dbReference type="PROSITE-ProRule" id="PRU00176"/>
    </source>
</evidence>
<dbReference type="Pfam" id="PF00076">
    <property type="entry name" value="RRM_1"/>
    <property type="match status" value="2"/>
</dbReference>
<accession>C5FXL1</accession>
<dbReference type="EMBL" id="DS995707">
    <property type="protein sequence ID" value="EEQ35051.1"/>
    <property type="molecule type" value="Genomic_DNA"/>
</dbReference>
<dbReference type="VEuPathDB" id="FungiDB:MCYG_07870"/>
<protein>
    <submittedName>
        <fullName evidence="6">Sporulation-specific protein 5</fullName>
    </submittedName>
</protein>
<feature type="region of interest" description="Disordered" evidence="4">
    <location>
        <begin position="1"/>
        <end position="21"/>
    </location>
</feature>
<proteinExistence type="predicted"/>
<dbReference type="SMART" id="SM00360">
    <property type="entry name" value="RRM"/>
    <property type="match status" value="2"/>
</dbReference>
<dbReference type="FunFam" id="3.30.70.330:FF:000323">
    <property type="entry name" value="RNA binding protein MSSP-2"/>
    <property type="match status" value="1"/>
</dbReference>
<dbReference type="OrthoDB" id="271725at2759"/>
<keyword evidence="7" id="KW-1185">Reference proteome</keyword>